<organism evidence="1 2">
    <name type="scientific">Paenibacillus donghaensis</name>
    <dbReference type="NCBI Taxonomy" id="414771"/>
    <lineage>
        <taxon>Bacteria</taxon>
        <taxon>Bacillati</taxon>
        <taxon>Bacillota</taxon>
        <taxon>Bacilli</taxon>
        <taxon>Bacillales</taxon>
        <taxon>Paenibacillaceae</taxon>
        <taxon>Paenibacillus</taxon>
    </lineage>
</organism>
<accession>A0A2Z2KJV8</accession>
<sequence>MYKVKVSKEIADALDKMPIDNWNKQFNLISHCKGFSGNGICMSTNYKDEFKILNELQPLDFARCLIVGYEVT</sequence>
<keyword evidence="2" id="KW-1185">Reference proteome</keyword>
<gene>
    <name evidence="1" type="ORF">B9T62_18605</name>
</gene>
<name>A0A2Z2KJV8_9BACL</name>
<dbReference type="RefSeq" id="WP_087916617.1">
    <property type="nucleotide sequence ID" value="NZ_CP021780.1"/>
</dbReference>
<evidence type="ECO:0000313" key="2">
    <source>
        <dbReference type="Proteomes" id="UP000249890"/>
    </source>
</evidence>
<dbReference type="AlphaFoldDB" id="A0A2Z2KJV8"/>
<protein>
    <submittedName>
        <fullName evidence="1">Uncharacterized protein</fullName>
    </submittedName>
</protein>
<reference evidence="1 2" key="1">
    <citation type="submission" date="2017-06" db="EMBL/GenBank/DDBJ databases">
        <title>Complete genome sequence of Paenibacillus donghaensis KCTC 13049T isolated from East Sea sediment, South Korea.</title>
        <authorList>
            <person name="Jung B.K."/>
            <person name="Hong S.-J."/>
            <person name="Shin J.-H."/>
        </authorList>
    </citation>
    <scope>NUCLEOTIDE SEQUENCE [LARGE SCALE GENOMIC DNA]</scope>
    <source>
        <strain evidence="1 2">KCTC 13049</strain>
    </source>
</reference>
<dbReference type="KEGG" id="pdh:B9T62_18605"/>
<dbReference type="Proteomes" id="UP000249890">
    <property type="component" value="Chromosome"/>
</dbReference>
<evidence type="ECO:0000313" key="1">
    <source>
        <dbReference type="EMBL" id="ASA22619.1"/>
    </source>
</evidence>
<proteinExistence type="predicted"/>
<dbReference type="EMBL" id="CP021780">
    <property type="protein sequence ID" value="ASA22619.1"/>
    <property type="molecule type" value="Genomic_DNA"/>
</dbReference>